<dbReference type="HOGENOM" id="CLU_400988_0_0_11"/>
<gene>
    <name evidence="1" type="ordered locus">Isova_0871</name>
</gene>
<organism evidence="2">
    <name type="scientific">Isoptericola variabilis (strain 225)</name>
    <dbReference type="NCBI Taxonomy" id="743718"/>
    <lineage>
        <taxon>Bacteria</taxon>
        <taxon>Bacillati</taxon>
        <taxon>Actinomycetota</taxon>
        <taxon>Actinomycetes</taxon>
        <taxon>Micrococcales</taxon>
        <taxon>Promicromonosporaceae</taxon>
        <taxon>Isoptericola</taxon>
    </lineage>
</organism>
<keyword evidence="2" id="KW-1185">Reference proteome</keyword>
<sequence>MTNLAVRAGTPSVLDRLRLSLPDIAELAHVQRPVVSVWRRRHASGARPFPEAVSDRNGSPRFRASDVVGWISETGLGNNPNFAADVALRAAFDDEGLVATDGLLALLCLKAYTSMPLSGMSAGEVLDLADELDPEDAFLYREVAGLGPNLGAVCELADLAASAAYTPGGAAEAALADRFRVGRRDLTSSALAPAALELVARVAEMLVGSGTLADPYPGCGDLVTAVLRNPRLIDLPTVQVPGGDAHRLVRRRLAAHGWDAERLDLDAELLHDAVVVTQLPPTGSPELDDEEVIARVDDIVLRLRPGQRAVVIGPASALVDAAATPAVESARSALLRTDRLRTAVLLPPGLVTERPRQRLALWVLGDAHPDVHIRDRWTMVADLSDQGVSGDQFDRAVVEDLLTDITASLGTAEAVRSHAFRFARFASIPDVLARGGSLVAAGRSVVRGARDDGGAAAVSLTELVASVESAARPRLEVRVERGEARPVRRVPLGTFDRRWIKRVSGNRIDVRDVVPAPERDAALTRVVGVPELVGESAWGSRGVETLTFTGKYPAARLTEPGDVVFTTTPYPAAVVDNDGFSAVAFPAQILRISKPERAREYVLLPEVLARDICAQPPGAKWWRAWEVRLVPASDADSVARTLTSVADRLAAAKQEIGRLEQIASTLVDGVTSGVVRMRKDEATA</sequence>
<evidence type="ECO:0000313" key="1">
    <source>
        <dbReference type="EMBL" id="AEG43655.1"/>
    </source>
</evidence>
<dbReference type="Proteomes" id="UP000009236">
    <property type="component" value="Chromosome"/>
</dbReference>
<proteinExistence type="predicted"/>
<dbReference type="eggNOG" id="COG0286">
    <property type="taxonomic scope" value="Bacteria"/>
</dbReference>
<dbReference type="AlphaFoldDB" id="F6FPE2"/>
<protein>
    <recommendedName>
        <fullName evidence="3">DNA methylase adenine-specific domain-containing protein</fullName>
    </recommendedName>
</protein>
<evidence type="ECO:0000313" key="2">
    <source>
        <dbReference type="Proteomes" id="UP000009236"/>
    </source>
</evidence>
<dbReference type="RefSeq" id="WP_013838047.1">
    <property type="nucleotide sequence ID" value="NC_015588.1"/>
</dbReference>
<dbReference type="KEGG" id="iva:Isova_0871"/>
<dbReference type="EMBL" id="CP002810">
    <property type="protein sequence ID" value="AEG43655.1"/>
    <property type="molecule type" value="Genomic_DNA"/>
</dbReference>
<name>F6FPE2_ISOV2</name>
<evidence type="ECO:0008006" key="3">
    <source>
        <dbReference type="Google" id="ProtNLM"/>
    </source>
</evidence>
<accession>F6FPE2</accession>
<reference evidence="1 2" key="1">
    <citation type="submission" date="2011-05" db="EMBL/GenBank/DDBJ databases">
        <title>Complete sequence of Isoptericola variabilis 225.</title>
        <authorList>
            <consortium name="US DOE Joint Genome Institute"/>
            <person name="Lucas S."/>
            <person name="Han J."/>
            <person name="Lapidus A."/>
            <person name="Cheng J.-F."/>
            <person name="Goodwin L."/>
            <person name="Pitluck S."/>
            <person name="Peters L."/>
            <person name="Mikhailova N."/>
            <person name="Zeytun A."/>
            <person name="Han C."/>
            <person name="Tapia R."/>
            <person name="Land M."/>
            <person name="Hauser L."/>
            <person name="Kyrpides N."/>
            <person name="Ivanova N."/>
            <person name="Pagani I."/>
            <person name="Siebers A."/>
            <person name="Allgaier M."/>
            <person name="Thelen M."/>
            <person name="Hugenholtz P."/>
            <person name="Gladden J."/>
            <person name="Woyke T."/>
        </authorList>
    </citation>
    <scope>NUCLEOTIDE SEQUENCE [LARGE SCALE GENOMIC DNA]</scope>
    <source>
        <strain evidence="2">225</strain>
    </source>
</reference>
<dbReference type="STRING" id="743718.Isova_0871"/>